<dbReference type="OrthoDB" id="7837405at2"/>
<dbReference type="SUPFAM" id="SSF52540">
    <property type="entry name" value="P-loop containing nucleoside triphosphate hydrolases"/>
    <property type="match status" value="1"/>
</dbReference>
<organism evidence="2 3">
    <name type="scientific">Dactylosporangium aurantiacum</name>
    <dbReference type="NCBI Taxonomy" id="35754"/>
    <lineage>
        <taxon>Bacteria</taxon>
        <taxon>Bacillati</taxon>
        <taxon>Actinomycetota</taxon>
        <taxon>Actinomycetes</taxon>
        <taxon>Micromonosporales</taxon>
        <taxon>Micromonosporaceae</taxon>
        <taxon>Dactylosporangium</taxon>
    </lineage>
</organism>
<dbReference type="InterPro" id="IPR027417">
    <property type="entry name" value="P-loop_NTPase"/>
</dbReference>
<dbReference type="RefSeq" id="WP_081971775.1">
    <property type="nucleotide sequence ID" value="NZ_CP073767.1"/>
</dbReference>
<dbReference type="EMBL" id="CP073767">
    <property type="protein sequence ID" value="UWZ58138.1"/>
    <property type="molecule type" value="Genomic_DNA"/>
</dbReference>
<evidence type="ECO:0000256" key="1">
    <source>
        <dbReference type="SAM" id="MobiDB-lite"/>
    </source>
</evidence>
<dbReference type="Pfam" id="PF13671">
    <property type="entry name" value="AAA_33"/>
    <property type="match status" value="1"/>
</dbReference>
<dbReference type="KEGG" id="daur:Daura_19385"/>
<keyword evidence="3" id="KW-1185">Reference proteome</keyword>
<feature type="region of interest" description="Disordered" evidence="1">
    <location>
        <begin position="136"/>
        <end position="156"/>
    </location>
</feature>
<accession>A0A9Q9ISE5</accession>
<evidence type="ECO:0000313" key="3">
    <source>
        <dbReference type="Proteomes" id="UP001058003"/>
    </source>
</evidence>
<evidence type="ECO:0000313" key="2">
    <source>
        <dbReference type="EMBL" id="UWZ58138.1"/>
    </source>
</evidence>
<dbReference type="AlphaFoldDB" id="A0A9Q9ISE5"/>
<reference evidence="2" key="1">
    <citation type="submission" date="2021-04" db="EMBL/GenBank/DDBJ databases">
        <title>Dactylosporangium aurantiacum NRRL B-8018 full assembly.</title>
        <authorList>
            <person name="Hartkoorn R.C."/>
            <person name="Beaudoing E."/>
            <person name="Hot D."/>
        </authorList>
    </citation>
    <scope>NUCLEOTIDE SEQUENCE</scope>
    <source>
        <strain evidence="2">NRRL B-8018</strain>
    </source>
</reference>
<proteinExistence type="predicted"/>
<protein>
    <submittedName>
        <fullName evidence="2">AAA family ATPase</fullName>
    </submittedName>
</protein>
<name>A0A9Q9ISE5_9ACTN</name>
<sequence>MARLIHLNGPPGIGKSTLSALYADRNPGTLNLDVDAVHRLVGGWQDEDTDTWPVVWSLVRAMAKCHLEGGRDVVLPQYHAKVDEVVALETLAHRHGAGFREVVLLVLRGLAENPAVPVDVLARLLRDWPEPVAGGLHADPRVRHRSSKRGERPGHGVAAEPAALWYM</sequence>
<dbReference type="Proteomes" id="UP001058003">
    <property type="component" value="Chromosome"/>
</dbReference>
<dbReference type="Gene3D" id="3.40.50.300">
    <property type="entry name" value="P-loop containing nucleotide triphosphate hydrolases"/>
    <property type="match status" value="1"/>
</dbReference>
<gene>
    <name evidence="2" type="ORF">Daura_19385</name>
</gene>